<evidence type="ECO:0000256" key="1">
    <source>
        <dbReference type="SAM" id="Phobius"/>
    </source>
</evidence>
<keyword evidence="1" id="KW-0472">Membrane</keyword>
<keyword evidence="1" id="KW-0812">Transmembrane</keyword>
<gene>
    <name evidence="2" type="ORF">FIBSPDRAFT_853577</name>
</gene>
<sequence length="73" mass="8571">MRSTVRSKIPSQPCPILPAQYESRPRFAPLSIIMCRIWIRAMRKRQVSLWSSVQWVCVWGAYVCICFLNRADI</sequence>
<organism evidence="2 3">
    <name type="scientific">Athelia psychrophila</name>
    <dbReference type="NCBI Taxonomy" id="1759441"/>
    <lineage>
        <taxon>Eukaryota</taxon>
        <taxon>Fungi</taxon>
        <taxon>Dikarya</taxon>
        <taxon>Basidiomycota</taxon>
        <taxon>Agaricomycotina</taxon>
        <taxon>Agaricomycetes</taxon>
        <taxon>Agaricomycetidae</taxon>
        <taxon>Atheliales</taxon>
        <taxon>Atheliaceae</taxon>
        <taxon>Athelia</taxon>
    </lineage>
</organism>
<name>A0A166QN16_9AGAM</name>
<dbReference type="EMBL" id="KV417509">
    <property type="protein sequence ID" value="KZP27350.1"/>
    <property type="molecule type" value="Genomic_DNA"/>
</dbReference>
<keyword evidence="1" id="KW-1133">Transmembrane helix</keyword>
<accession>A0A166QN16</accession>
<reference evidence="2 3" key="1">
    <citation type="journal article" date="2016" name="Mol. Biol. Evol.">
        <title>Comparative Genomics of Early-Diverging Mushroom-Forming Fungi Provides Insights into the Origins of Lignocellulose Decay Capabilities.</title>
        <authorList>
            <person name="Nagy L.G."/>
            <person name="Riley R."/>
            <person name="Tritt A."/>
            <person name="Adam C."/>
            <person name="Daum C."/>
            <person name="Floudas D."/>
            <person name="Sun H."/>
            <person name="Yadav J.S."/>
            <person name="Pangilinan J."/>
            <person name="Larsson K.H."/>
            <person name="Matsuura K."/>
            <person name="Barry K."/>
            <person name="Labutti K."/>
            <person name="Kuo R."/>
            <person name="Ohm R.A."/>
            <person name="Bhattacharya S.S."/>
            <person name="Shirouzu T."/>
            <person name="Yoshinaga Y."/>
            <person name="Martin F.M."/>
            <person name="Grigoriev I.V."/>
            <person name="Hibbett D.S."/>
        </authorList>
    </citation>
    <scope>NUCLEOTIDE SEQUENCE [LARGE SCALE GENOMIC DNA]</scope>
    <source>
        <strain evidence="2 3">CBS 109695</strain>
    </source>
</reference>
<evidence type="ECO:0000313" key="2">
    <source>
        <dbReference type="EMBL" id="KZP27350.1"/>
    </source>
</evidence>
<protein>
    <submittedName>
        <fullName evidence="2">Uncharacterized protein</fullName>
    </submittedName>
</protein>
<dbReference type="Proteomes" id="UP000076532">
    <property type="component" value="Unassembled WGS sequence"/>
</dbReference>
<keyword evidence="3" id="KW-1185">Reference proteome</keyword>
<dbReference type="AlphaFoldDB" id="A0A166QN16"/>
<proteinExistence type="predicted"/>
<evidence type="ECO:0000313" key="3">
    <source>
        <dbReference type="Proteomes" id="UP000076532"/>
    </source>
</evidence>
<feature type="transmembrane region" description="Helical" evidence="1">
    <location>
        <begin position="47"/>
        <end position="71"/>
    </location>
</feature>